<dbReference type="InterPro" id="IPR011701">
    <property type="entry name" value="MFS"/>
</dbReference>
<comment type="subcellular location">
    <subcellularLocation>
        <location evidence="1">Cell membrane</location>
        <topology evidence="1">Multi-pass membrane protein</topology>
    </subcellularLocation>
</comment>
<organism evidence="9 10">
    <name type="scientific">Paludibacter propionicigenes (strain DSM 17365 / JCM 13257 / WB4)</name>
    <dbReference type="NCBI Taxonomy" id="694427"/>
    <lineage>
        <taxon>Bacteria</taxon>
        <taxon>Pseudomonadati</taxon>
        <taxon>Bacteroidota</taxon>
        <taxon>Bacteroidia</taxon>
        <taxon>Bacteroidales</taxon>
        <taxon>Paludibacteraceae</taxon>
        <taxon>Paludibacter</taxon>
    </lineage>
</organism>
<keyword evidence="10" id="KW-1185">Reference proteome</keyword>
<feature type="transmembrane region" description="Helical" evidence="7">
    <location>
        <begin position="142"/>
        <end position="162"/>
    </location>
</feature>
<dbReference type="OrthoDB" id="9763297at2"/>
<dbReference type="RefSeq" id="WP_013445279.1">
    <property type="nucleotide sequence ID" value="NC_014734.1"/>
</dbReference>
<dbReference type="eggNOG" id="COG2814">
    <property type="taxonomic scope" value="Bacteria"/>
</dbReference>
<evidence type="ECO:0000256" key="2">
    <source>
        <dbReference type="ARBA" id="ARBA00022448"/>
    </source>
</evidence>
<feature type="transmembrane region" description="Helical" evidence="7">
    <location>
        <begin position="312"/>
        <end position="335"/>
    </location>
</feature>
<keyword evidence="3" id="KW-1003">Cell membrane</keyword>
<dbReference type="EMBL" id="CP002345">
    <property type="protein sequence ID" value="ADQ79910.1"/>
    <property type="molecule type" value="Genomic_DNA"/>
</dbReference>
<evidence type="ECO:0000313" key="10">
    <source>
        <dbReference type="Proteomes" id="UP000008718"/>
    </source>
</evidence>
<feature type="transmembrane region" description="Helical" evidence="7">
    <location>
        <begin position="77"/>
        <end position="98"/>
    </location>
</feature>
<keyword evidence="5 7" id="KW-1133">Transmembrane helix</keyword>
<evidence type="ECO:0000256" key="7">
    <source>
        <dbReference type="SAM" id="Phobius"/>
    </source>
</evidence>
<gene>
    <name evidence="9" type="ordered locus">Palpr_1771</name>
</gene>
<reference evidence="9 10" key="2">
    <citation type="journal article" date="2011" name="Stand. Genomic Sci.">
        <title>Complete genome sequence of Paludibacter propionicigenes type strain (WB4).</title>
        <authorList>
            <person name="Gronow S."/>
            <person name="Munk C."/>
            <person name="Lapidus A."/>
            <person name="Nolan M."/>
            <person name="Lucas S."/>
            <person name="Hammon N."/>
            <person name="Deshpande S."/>
            <person name="Cheng J.F."/>
            <person name="Tapia R."/>
            <person name="Han C."/>
            <person name="Goodwin L."/>
            <person name="Pitluck S."/>
            <person name="Liolios K."/>
            <person name="Ivanova N."/>
            <person name="Mavromatis K."/>
            <person name="Mikhailova N."/>
            <person name="Pati A."/>
            <person name="Chen A."/>
            <person name="Palaniappan K."/>
            <person name="Land M."/>
            <person name="Hauser L."/>
            <person name="Chang Y.J."/>
            <person name="Jeffries C.D."/>
            <person name="Brambilla E."/>
            <person name="Rohde M."/>
            <person name="Goker M."/>
            <person name="Detter J.C."/>
            <person name="Woyke T."/>
            <person name="Bristow J."/>
            <person name="Eisen J.A."/>
            <person name="Markowitz V."/>
            <person name="Hugenholtz P."/>
            <person name="Kyrpides N.C."/>
            <person name="Klenk H.P."/>
        </authorList>
    </citation>
    <scope>NUCLEOTIDE SEQUENCE [LARGE SCALE GENOMIC DNA]</scope>
    <source>
        <strain evidence="10">DSM 17365 / JCM 13257 / WB4</strain>
    </source>
</reference>
<sequence length="413" mass="45701">MQLFRNKWTALFLSNFLGIFNDNFLKHCIIFIAVGWSLPHWLTRSQLISMVSASLIVPYLFLSPLAGRLAVIYSKKAVFRICKFIEIPTLVLACVAFYFQWVMLAVLTVLLMGILSCMYSPSKYSLIRDIGGEQGVSFGSGVFEMMAFLGILVGTVSASIVSDTYNQTVVFSILIGLALIGYIVTRTIKAKELPENRDEIGTLNPIRFLVDSFRFARQHKNVNSAVLGASAFWLIGGMLQMNLLIHCKNVYHASNTTTGIVMACAAIGIASGCWAAGKISGKEVKRGLILIGITGMSLLFLILTVFHLNLIVFVICVFSVAFMGGIFQIPCLSMLQNSDLGRKLGDMIAYLNLVTFVFVLLGTLLFSITTYLTSENSFAVFAVILVICLLVTIYFLRKSPEYLSETKKILRLK</sequence>
<keyword evidence="2" id="KW-0813">Transport</keyword>
<evidence type="ECO:0000259" key="8">
    <source>
        <dbReference type="PROSITE" id="PS50850"/>
    </source>
</evidence>
<evidence type="ECO:0000256" key="1">
    <source>
        <dbReference type="ARBA" id="ARBA00004651"/>
    </source>
</evidence>
<feature type="transmembrane region" description="Helical" evidence="7">
    <location>
        <begin position="168"/>
        <end position="185"/>
    </location>
</feature>
<evidence type="ECO:0000256" key="5">
    <source>
        <dbReference type="ARBA" id="ARBA00022989"/>
    </source>
</evidence>
<keyword evidence="6 7" id="KW-0472">Membrane</keyword>
<dbReference type="InterPro" id="IPR020846">
    <property type="entry name" value="MFS_dom"/>
</dbReference>
<dbReference type="CDD" id="cd06173">
    <property type="entry name" value="MFS_MefA_like"/>
    <property type="match status" value="1"/>
</dbReference>
<dbReference type="Proteomes" id="UP000008718">
    <property type="component" value="Chromosome"/>
</dbReference>
<dbReference type="KEGG" id="ppn:Palpr_1771"/>
<keyword evidence="4 7" id="KW-0812">Transmembrane</keyword>
<reference key="1">
    <citation type="submission" date="2010-11" db="EMBL/GenBank/DDBJ databases">
        <title>The complete genome of Paludibacter propionicigenes DSM 17365.</title>
        <authorList>
            <consortium name="US DOE Joint Genome Institute (JGI-PGF)"/>
            <person name="Lucas S."/>
            <person name="Copeland A."/>
            <person name="Lapidus A."/>
            <person name="Bruce D."/>
            <person name="Goodwin L."/>
            <person name="Pitluck S."/>
            <person name="Kyrpides N."/>
            <person name="Mavromatis K."/>
            <person name="Ivanova N."/>
            <person name="Munk A.C."/>
            <person name="Brettin T."/>
            <person name="Detter J.C."/>
            <person name="Han C."/>
            <person name="Tapia R."/>
            <person name="Land M."/>
            <person name="Hauser L."/>
            <person name="Markowitz V."/>
            <person name="Cheng J.-F."/>
            <person name="Hugenholtz P."/>
            <person name="Woyke T."/>
            <person name="Wu D."/>
            <person name="Gronow S."/>
            <person name="Wellnitz S."/>
            <person name="Brambilla E."/>
            <person name="Klenk H.-P."/>
            <person name="Eisen J.A."/>
        </authorList>
    </citation>
    <scope>NUCLEOTIDE SEQUENCE</scope>
    <source>
        <strain>WB4</strain>
    </source>
</reference>
<dbReference type="PROSITE" id="PS50850">
    <property type="entry name" value="MFS"/>
    <property type="match status" value="1"/>
</dbReference>
<accession>E4T5B6</accession>
<dbReference type="GO" id="GO:0022857">
    <property type="term" value="F:transmembrane transporter activity"/>
    <property type="evidence" value="ECO:0007669"/>
    <property type="project" value="InterPro"/>
</dbReference>
<dbReference type="GO" id="GO:0005886">
    <property type="term" value="C:plasma membrane"/>
    <property type="evidence" value="ECO:0007669"/>
    <property type="project" value="UniProtKB-SubCell"/>
</dbReference>
<protein>
    <submittedName>
        <fullName evidence="9">Major facilitator superfamily MFS_1</fullName>
    </submittedName>
</protein>
<dbReference type="HOGENOM" id="CLU_029603_0_0_10"/>
<feature type="transmembrane region" description="Helical" evidence="7">
    <location>
        <begin position="12"/>
        <end position="35"/>
    </location>
</feature>
<dbReference type="AlphaFoldDB" id="E4T5B6"/>
<feature type="transmembrane region" description="Helical" evidence="7">
    <location>
        <begin position="47"/>
        <end position="65"/>
    </location>
</feature>
<dbReference type="PANTHER" id="PTHR43266">
    <property type="entry name" value="MACROLIDE-EFFLUX PROTEIN"/>
    <property type="match status" value="1"/>
</dbReference>
<evidence type="ECO:0000256" key="4">
    <source>
        <dbReference type="ARBA" id="ARBA00022692"/>
    </source>
</evidence>
<dbReference type="Pfam" id="PF07690">
    <property type="entry name" value="MFS_1"/>
    <property type="match status" value="1"/>
</dbReference>
<dbReference type="Gene3D" id="1.20.1250.20">
    <property type="entry name" value="MFS general substrate transporter like domains"/>
    <property type="match status" value="1"/>
</dbReference>
<dbReference type="InterPro" id="IPR036259">
    <property type="entry name" value="MFS_trans_sf"/>
</dbReference>
<dbReference type="PANTHER" id="PTHR43266:SF2">
    <property type="entry name" value="MAJOR FACILITATOR SUPERFAMILY (MFS) PROFILE DOMAIN-CONTAINING PROTEIN"/>
    <property type="match status" value="1"/>
</dbReference>
<feature type="transmembrane region" description="Helical" evidence="7">
    <location>
        <begin position="257"/>
        <end position="276"/>
    </location>
</feature>
<feature type="transmembrane region" description="Helical" evidence="7">
    <location>
        <begin position="104"/>
        <end position="121"/>
    </location>
</feature>
<feature type="transmembrane region" description="Helical" evidence="7">
    <location>
        <begin position="224"/>
        <end position="245"/>
    </location>
</feature>
<feature type="transmembrane region" description="Helical" evidence="7">
    <location>
        <begin position="288"/>
        <end position="306"/>
    </location>
</feature>
<evidence type="ECO:0000256" key="6">
    <source>
        <dbReference type="ARBA" id="ARBA00023136"/>
    </source>
</evidence>
<evidence type="ECO:0000256" key="3">
    <source>
        <dbReference type="ARBA" id="ARBA00022475"/>
    </source>
</evidence>
<proteinExistence type="predicted"/>
<feature type="transmembrane region" description="Helical" evidence="7">
    <location>
        <begin position="378"/>
        <end position="396"/>
    </location>
</feature>
<evidence type="ECO:0000313" key="9">
    <source>
        <dbReference type="EMBL" id="ADQ79910.1"/>
    </source>
</evidence>
<name>E4T5B6_PALPW</name>
<feature type="transmembrane region" description="Helical" evidence="7">
    <location>
        <begin position="347"/>
        <end position="372"/>
    </location>
</feature>
<dbReference type="SUPFAM" id="SSF103473">
    <property type="entry name" value="MFS general substrate transporter"/>
    <property type="match status" value="1"/>
</dbReference>
<feature type="domain" description="Major facilitator superfamily (MFS) profile" evidence="8">
    <location>
        <begin position="7"/>
        <end position="400"/>
    </location>
</feature>
<dbReference type="STRING" id="694427.Palpr_1771"/>